<protein>
    <submittedName>
        <fullName evidence="2">Uncharacterized protein</fullName>
    </submittedName>
</protein>
<reference evidence="2 3" key="1">
    <citation type="submission" date="2016-02" db="EMBL/GenBank/DDBJ databases">
        <title>Discovery of a natural microsporidian pathogen with a broad tissue tropism in Caenorhabditis elegans.</title>
        <authorList>
            <person name="Luallen R.J."/>
            <person name="Reinke A.W."/>
            <person name="Tong L."/>
            <person name="Botts M.R."/>
            <person name="Felix M.-A."/>
            <person name="Troemel E.R."/>
        </authorList>
    </citation>
    <scope>NUCLEOTIDE SEQUENCE [LARGE SCALE GENOMIC DNA]</scope>
    <source>
        <strain evidence="2 3">JUm2807</strain>
    </source>
</reference>
<keyword evidence="3" id="KW-1185">Reference proteome</keyword>
<dbReference type="RefSeq" id="XP_067544938.1">
    <property type="nucleotide sequence ID" value="XM_067689048.1"/>
</dbReference>
<dbReference type="OrthoDB" id="2186451at2759"/>
<name>A0A177EGZ2_9MICR</name>
<gene>
    <name evidence="2" type="ORF">NEDG_01630</name>
</gene>
<dbReference type="GeneID" id="93647980"/>
<organism evidence="2 3">
    <name type="scientific">Nematocida displodere</name>
    <dbReference type="NCBI Taxonomy" id="1805483"/>
    <lineage>
        <taxon>Eukaryota</taxon>
        <taxon>Fungi</taxon>
        <taxon>Fungi incertae sedis</taxon>
        <taxon>Microsporidia</taxon>
        <taxon>Nematocida</taxon>
    </lineage>
</organism>
<dbReference type="Proteomes" id="UP000185944">
    <property type="component" value="Unassembled WGS sequence"/>
</dbReference>
<feature type="compositionally biased region" description="Polar residues" evidence="1">
    <location>
        <begin position="69"/>
        <end position="87"/>
    </location>
</feature>
<comment type="caution">
    <text evidence="2">The sequence shown here is derived from an EMBL/GenBank/DDBJ whole genome shotgun (WGS) entry which is preliminary data.</text>
</comment>
<proteinExistence type="predicted"/>
<evidence type="ECO:0000313" key="3">
    <source>
        <dbReference type="Proteomes" id="UP000185944"/>
    </source>
</evidence>
<dbReference type="AlphaFoldDB" id="A0A177EGZ2"/>
<evidence type="ECO:0000256" key="1">
    <source>
        <dbReference type="SAM" id="MobiDB-lite"/>
    </source>
</evidence>
<dbReference type="EMBL" id="LTDL01000021">
    <property type="protein sequence ID" value="OAG31217.1"/>
    <property type="molecule type" value="Genomic_DNA"/>
</dbReference>
<sequence>MERRGKKTHWSSAYLKRINSTEVTIKRSNTVRPRKTAGRISTVPIFSRASTSAEKIPEQRTPDRILNTPARNPTYLSPSKNINIPMTPNTLPEDALFLGTGSRKRLFW</sequence>
<evidence type="ECO:0000313" key="2">
    <source>
        <dbReference type="EMBL" id="OAG31217.1"/>
    </source>
</evidence>
<feature type="region of interest" description="Disordered" evidence="1">
    <location>
        <begin position="50"/>
        <end position="87"/>
    </location>
</feature>
<dbReference type="VEuPathDB" id="MicrosporidiaDB:NEDG_01630"/>
<accession>A0A177EGZ2</accession>